<evidence type="ECO:0000256" key="4">
    <source>
        <dbReference type="ARBA" id="ARBA00022692"/>
    </source>
</evidence>
<dbReference type="InterPro" id="IPR027469">
    <property type="entry name" value="Cation_efflux_TMD_sf"/>
</dbReference>
<evidence type="ECO:0000256" key="6">
    <source>
        <dbReference type="ARBA" id="ARBA00022833"/>
    </source>
</evidence>
<dbReference type="GO" id="GO:0031410">
    <property type="term" value="C:cytoplasmic vesicle"/>
    <property type="evidence" value="ECO:0007669"/>
    <property type="project" value="UniProtKB-KW"/>
</dbReference>
<evidence type="ECO:0000256" key="7">
    <source>
        <dbReference type="ARBA" id="ARBA00022989"/>
    </source>
</evidence>
<sequence length="209" mass="21744">MTVTDEQTGRRLLRRGYALEWATLGWNVIGIVVLAVAAIRARSVALAGFGLDSLIEIGASVVVVWELSGVGAARQRRALRLIGAAFAALALYLAVQSTVVLATGFHPHHSPAGIVWTAVTAVVMFALAFGKARTGVALGNPVLATEGRVTLVDGILAAAVLAGLMLNAAAGWWWADPLAGYVLVFYAAREVRAIWRDTSGPGESAADGG</sequence>
<evidence type="ECO:0000256" key="5">
    <source>
        <dbReference type="ARBA" id="ARBA00022753"/>
    </source>
</evidence>
<feature type="transmembrane region" description="Helical" evidence="11">
    <location>
        <begin position="21"/>
        <end position="39"/>
    </location>
</feature>
<dbReference type="Pfam" id="PF01545">
    <property type="entry name" value="Cation_efflux"/>
    <property type="match status" value="1"/>
</dbReference>
<keyword evidence="6" id="KW-0862">Zinc</keyword>
<dbReference type="Proteomes" id="UP000612808">
    <property type="component" value="Unassembled WGS sequence"/>
</dbReference>
<comment type="subcellular location">
    <subcellularLocation>
        <location evidence="2">Cytoplasmic vesicle</location>
        <location evidence="2">Secretory vesicle</location>
        <location evidence="2">Synaptic vesicle membrane</location>
        <topology evidence="2">Multi-pass membrane protein</topology>
    </subcellularLocation>
    <subcellularLocation>
        <location evidence="1">Early endosome membrane</location>
    </subcellularLocation>
</comment>
<name>A0A8J3JAX7_9ACTN</name>
<dbReference type="GO" id="GO:0016020">
    <property type="term" value="C:membrane"/>
    <property type="evidence" value="ECO:0007669"/>
    <property type="project" value="InterPro"/>
</dbReference>
<evidence type="ECO:0000313" key="13">
    <source>
        <dbReference type="EMBL" id="GID12673.1"/>
    </source>
</evidence>
<evidence type="ECO:0000259" key="12">
    <source>
        <dbReference type="Pfam" id="PF01545"/>
    </source>
</evidence>
<evidence type="ECO:0000256" key="11">
    <source>
        <dbReference type="SAM" id="Phobius"/>
    </source>
</evidence>
<comment type="similarity">
    <text evidence="3">Belongs to the TMEM163 family.</text>
</comment>
<feature type="transmembrane region" description="Helical" evidence="11">
    <location>
        <begin position="151"/>
        <end position="175"/>
    </location>
</feature>
<evidence type="ECO:0000256" key="3">
    <source>
        <dbReference type="ARBA" id="ARBA00008731"/>
    </source>
</evidence>
<evidence type="ECO:0000313" key="14">
    <source>
        <dbReference type="Proteomes" id="UP000612808"/>
    </source>
</evidence>
<dbReference type="InterPro" id="IPR026765">
    <property type="entry name" value="Tmem163"/>
</dbReference>
<keyword evidence="9 11" id="KW-0472">Membrane</keyword>
<organism evidence="13 14">
    <name type="scientific">Actinocatenispora rupis</name>
    <dbReference type="NCBI Taxonomy" id="519421"/>
    <lineage>
        <taxon>Bacteria</taxon>
        <taxon>Bacillati</taxon>
        <taxon>Actinomycetota</taxon>
        <taxon>Actinomycetes</taxon>
        <taxon>Micromonosporales</taxon>
        <taxon>Micromonosporaceae</taxon>
        <taxon>Actinocatenispora</taxon>
    </lineage>
</organism>
<dbReference type="AlphaFoldDB" id="A0A8J3JAX7"/>
<comment type="caution">
    <text evidence="13">The sequence shown here is derived from an EMBL/GenBank/DDBJ whole genome shotgun (WGS) entry which is preliminary data.</text>
</comment>
<keyword evidence="4 11" id="KW-0812">Transmembrane</keyword>
<dbReference type="Gene3D" id="1.20.1510.10">
    <property type="entry name" value="Cation efflux protein transmembrane domain"/>
    <property type="match status" value="1"/>
</dbReference>
<proteinExistence type="inferred from homology"/>
<keyword evidence="7 11" id="KW-1133">Transmembrane helix</keyword>
<accession>A0A8J3JAX7</accession>
<keyword evidence="14" id="KW-1185">Reference proteome</keyword>
<feature type="transmembrane region" description="Helical" evidence="11">
    <location>
        <begin position="79"/>
        <end position="101"/>
    </location>
</feature>
<evidence type="ECO:0000256" key="2">
    <source>
        <dbReference type="ARBA" id="ARBA00004644"/>
    </source>
</evidence>
<feature type="transmembrane region" description="Helical" evidence="11">
    <location>
        <begin position="45"/>
        <end position="67"/>
    </location>
</feature>
<feature type="domain" description="Cation efflux protein transmembrane" evidence="12">
    <location>
        <begin position="86"/>
        <end position="197"/>
    </location>
</feature>
<dbReference type="PANTHER" id="PTHR31937:SF2">
    <property type="entry name" value="TRANSMEMBRANE PROTEIN 163"/>
    <property type="match status" value="1"/>
</dbReference>
<evidence type="ECO:0000256" key="1">
    <source>
        <dbReference type="ARBA" id="ARBA00004146"/>
    </source>
</evidence>
<dbReference type="SUPFAM" id="SSF161111">
    <property type="entry name" value="Cation efflux protein transmembrane domain-like"/>
    <property type="match status" value="1"/>
</dbReference>
<gene>
    <name evidence="13" type="ORF">Aru02nite_35620</name>
</gene>
<evidence type="ECO:0000256" key="9">
    <source>
        <dbReference type="ARBA" id="ARBA00023136"/>
    </source>
</evidence>
<dbReference type="InterPro" id="IPR058533">
    <property type="entry name" value="Cation_efflux_TM"/>
</dbReference>
<feature type="transmembrane region" description="Helical" evidence="11">
    <location>
        <begin position="113"/>
        <end position="130"/>
    </location>
</feature>
<dbReference type="GO" id="GO:0008324">
    <property type="term" value="F:monoatomic cation transmembrane transporter activity"/>
    <property type="evidence" value="ECO:0007669"/>
    <property type="project" value="InterPro"/>
</dbReference>
<protein>
    <submittedName>
        <fullName evidence="13">Putative conserved integral membrane protein</fullName>
    </submittedName>
</protein>
<keyword evidence="10" id="KW-0968">Cytoplasmic vesicle</keyword>
<keyword evidence="8" id="KW-0770">Synapse</keyword>
<evidence type="ECO:0000256" key="8">
    <source>
        <dbReference type="ARBA" id="ARBA00023018"/>
    </source>
</evidence>
<dbReference type="EMBL" id="BOMB01000020">
    <property type="protein sequence ID" value="GID12673.1"/>
    <property type="molecule type" value="Genomic_DNA"/>
</dbReference>
<dbReference type="PANTHER" id="PTHR31937">
    <property type="entry name" value="TRANSMEMBRANE PROTEIN 163"/>
    <property type="match status" value="1"/>
</dbReference>
<keyword evidence="5" id="KW-0967">Endosome</keyword>
<reference evidence="13" key="1">
    <citation type="submission" date="2021-01" db="EMBL/GenBank/DDBJ databases">
        <title>Whole genome shotgun sequence of Actinocatenispora rupis NBRC 107355.</title>
        <authorList>
            <person name="Komaki H."/>
            <person name="Tamura T."/>
        </authorList>
    </citation>
    <scope>NUCLEOTIDE SEQUENCE</scope>
    <source>
        <strain evidence="13">NBRC 107355</strain>
    </source>
</reference>
<evidence type="ECO:0000256" key="10">
    <source>
        <dbReference type="ARBA" id="ARBA00023329"/>
    </source>
</evidence>
<dbReference type="RefSeq" id="WP_203658854.1">
    <property type="nucleotide sequence ID" value="NZ_BAAAZM010000024.1"/>
</dbReference>